<dbReference type="AlphaFoldDB" id="X1CRJ9"/>
<organism evidence="1">
    <name type="scientific">marine sediment metagenome</name>
    <dbReference type="NCBI Taxonomy" id="412755"/>
    <lineage>
        <taxon>unclassified sequences</taxon>
        <taxon>metagenomes</taxon>
        <taxon>ecological metagenomes</taxon>
    </lineage>
</organism>
<reference evidence="1" key="1">
    <citation type="journal article" date="2014" name="Front. Microbiol.">
        <title>High frequency of phylogenetically diverse reductive dehalogenase-homologous genes in deep subseafloor sedimentary metagenomes.</title>
        <authorList>
            <person name="Kawai M."/>
            <person name="Futagami T."/>
            <person name="Toyoda A."/>
            <person name="Takaki Y."/>
            <person name="Nishi S."/>
            <person name="Hori S."/>
            <person name="Arai W."/>
            <person name="Tsubouchi T."/>
            <person name="Morono Y."/>
            <person name="Uchiyama I."/>
            <person name="Ito T."/>
            <person name="Fujiyama A."/>
            <person name="Inagaki F."/>
            <person name="Takami H."/>
        </authorList>
    </citation>
    <scope>NUCLEOTIDE SEQUENCE</scope>
    <source>
        <strain evidence="1">Expedition CK06-06</strain>
    </source>
</reference>
<dbReference type="EMBL" id="BART01036446">
    <property type="protein sequence ID" value="GAH11046.1"/>
    <property type="molecule type" value="Genomic_DNA"/>
</dbReference>
<proteinExistence type="predicted"/>
<gene>
    <name evidence="1" type="ORF">S01H4_61463</name>
</gene>
<evidence type="ECO:0000313" key="1">
    <source>
        <dbReference type="EMBL" id="GAH11046.1"/>
    </source>
</evidence>
<accession>X1CRJ9</accession>
<feature type="non-terminal residue" evidence="1">
    <location>
        <position position="80"/>
    </location>
</feature>
<protein>
    <submittedName>
        <fullName evidence="1">Uncharacterized protein</fullName>
    </submittedName>
</protein>
<sequence length="80" mass="9377">MVKTMKDFLENRSIEYFSEKKNIETLMDNIGISDQKFTGIETTSKINDDRFYVIFNTVKDGHGNKGRHIIDVIFSEPTWQ</sequence>
<comment type="caution">
    <text evidence="1">The sequence shown here is derived from an EMBL/GenBank/DDBJ whole genome shotgun (WGS) entry which is preliminary data.</text>
</comment>
<name>X1CRJ9_9ZZZZ</name>